<comment type="caution">
    <text evidence="2">The sequence shown here is derived from an EMBL/GenBank/DDBJ whole genome shotgun (WGS) entry which is preliminary data.</text>
</comment>
<reference evidence="2 3" key="1">
    <citation type="submission" date="2018-11" db="EMBL/GenBank/DDBJ databases">
        <authorList>
            <person name="Li F."/>
        </authorList>
    </citation>
    <scope>NUCLEOTIDE SEQUENCE [LARGE SCALE GENOMIC DNA]</scope>
    <source>
        <strain evidence="2 3">YS17T</strain>
    </source>
</reference>
<protein>
    <submittedName>
        <fullName evidence="2">GNAT family N-acetyltransferase</fullName>
    </submittedName>
</protein>
<dbReference type="PROSITE" id="PS51186">
    <property type="entry name" value="GNAT"/>
    <property type="match status" value="1"/>
</dbReference>
<feature type="domain" description="N-acetyltransferase" evidence="1">
    <location>
        <begin position="8"/>
        <end position="146"/>
    </location>
</feature>
<gene>
    <name evidence="2" type="ORF">EHW97_09015</name>
</gene>
<dbReference type="OrthoDB" id="9796171at2"/>
<organism evidence="2 3">
    <name type="scientific">Aeromicrobium camelliae</name>
    <dbReference type="NCBI Taxonomy" id="1538144"/>
    <lineage>
        <taxon>Bacteria</taxon>
        <taxon>Bacillati</taxon>
        <taxon>Actinomycetota</taxon>
        <taxon>Actinomycetes</taxon>
        <taxon>Propionibacteriales</taxon>
        <taxon>Nocardioidaceae</taxon>
        <taxon>Aeromicrobium</taxon>
    </lineage>
</organism>
<dbReference type="RefSeq" id="WP_124236836.1">
    <property type="nucleotide sequence ID" value="NZ_JBHUFI010000019.1"/>
</dbReference>
<dbReference type="GO" id="GO:0016747">
    <property type="term" value="F:acyltransferase activity, transferring groups other than amino-acyl groups"/>
    <property type="evidence" value="ECO:0007669"/>
    <property type="project" value="InterPro"/>
</dbReference>
<dbReference type="EMBL" id="RQJX01000010">
    <property type="protein sequence ID" value="RQN07886.1"/>
    <property type="molecule type" value="Genomic_DNA"/>
</dbReference>
<dbReference type="InterPro" id="IPR000182">
    <property type="entry name" value="GNAT_dom"/>
</dbReference>
<keyword evidence="3" id="KW-1185">Reference proteome</keyword>
<evidence type="ECO:0000259" key="1">
    <source>
        <dbReference type="PROSITE" id="PS51186"/>
    </source>
</evidence>
<dbReference type="Gene3D" id="3.40.630.30">
    <property type="match status" value="1"/>
</dbReference>
<dbReference type="Proteomes" id="UP000275225">
    <property type="component" value="Unassembled WGS sequence"/>
</dbReference>
<dbReference type="CDD" id="cd04301">
    <property type="entry name" value="NAT_SF"/>
    <property type="match status" value="1"/>
</dbReference>
<accession>A0A3N6WJX7</accession>
<dbReference type="InterPro" id="IPR016181">
    <property type="entry name" value="Acyl_CoA_acyltransferase"/>
</dbReference>
<dbReference type="AlphaFoldDB" id="A0A3N6WJX7"/>
<proteinExistence type="predicted"/>
<dbReference type="Pfam" id="PF13673">
    <property type="entry name" value="Acetyltransf_10"/>
    <property type="match status" value="1"/>
</dbReference>
<evidence type="ECO:0000313" key="3">
    <source>
        <dbReference type="Proteomes" id="UP000275225"/>
    </source>
</evidence>
<dbReference type="SUPFAM" id="SSF55729">
    <property type="entry name" value="Acyl-CoA N-acyltransferases (Nat)"/>
    <property type="match status" value="1"/>
</dbReference>
<sequence>MTGTPYVKNGDDLTAQDVYGIWRIRDIVFAVEQQCDEPDVDGLDLISTTTHLWFADDLGPTSYLRTYVGADGVRKVGRVATRREHRGRGLSSALLRAVHERWGDEEIRLGAQAYLEQWYASFGYERCGENFMEAGILHVPMRRVGTAG</sequence>
<evidence type="ECO:0000313" key="2">
    <source>
        <dbReference type="EMBL" id="RQN07886.1"/>
    </source>
</evidence>
<name>A0A3N6WJX7_9ACTN</name>
<keyword evidence="2" id="KW-0808">Transferase</keyword>